<sequence>MYEYFQIDPKLQALSQEAERELAPQFERVEEIQRYNQQKMLAAFHQAGVSESHFAASTGYGYGDRGRDVLDQVYAAAFGAEDALVRYNFVSGTHTLTVALFGVLRPGDKILCVTGRPYDTIQGVIGLEGREEPGCLKEFGIGYEELDLLPNGAPDYQAMEERISPQYKMIYIQRSRGYSLRPSFSVDQIARMASIAKRKAPECIVFVDNCYGEFVEQEEPVQRPGVDLMAGSLIKNPGGGIAPTGGYIAGRHDLVEQCAYRLTTPGTGREIGCTLGHNRELFLGAFHAPHVAGEAVKTAVFAAHLFSKLGYGVTPGPEEDRHDIIQVIELQKREALIAFCKGVQKGAPVDSFVVPEPSPMPGYDCDVIMAAGAFTLGASIELSADAPLREPYAVWLQGALNYHSGQLGVLLAAQEMLDEGLLQL</sequence>
<dbReference type="Pfam" id="PF06838">
    <property type="entry name" value="Met_gamma_lyase"/>
    <property type="match status" value="1"/>
</dbReference>
<dbReference type="PANTHER" id="PTHR46658:SF1">
    <property type="entry name" value="CYS OR MET METABOLISM PYRIDOXAL-PHOSPHATE-DEPENDENT ENZYME"/>
    <property type="match status" value="1"/>
</dbReference>
<evidence type="ECO:0000313" key="1">
    <source>
        <dbReference type="EMBL" id="HIY25731.1"/>
    </source>
</evidence>
<proteinExistence type="predicted"/>
<comment type="caution">
    <text evidence="1">The sequence shown here is derived from an EMBL/GenBank/DDBJ whole genome shotgun (WGS) entry which is preliminary data.</text>
</comment>
<dbReference type="PANTHER" id="PTHR46658">
    <property type="entry name" value="CYS OR MET METABOLISM PYRIDOXAL-PHOSPHATE-DEPENDENT ENZYME"/>
    <property type="match status" value="1"/>
</dbReference>
<dbReference type="Gene3D" id="3.90.1150.60">
    <property type="entry name" value="Methioning gamme-lyase, C-terminal domain"/>
    <property type="match status" value="1"/>
</dbReference>
<name>A0A9D1YAT7_9FIRM</name>
<accession>A0A9D1YAT7</accession>
<dbReference type="EMBL" id="DXDU01000012">
    <property type="protein sequence ID" value="HIY25731.1"/>
    <property type="molecule type" value="Genomic_DNA"/>
</dbReference>
<reference evidence="1" key="2">
    <citation type="submission" date="2021-04" db="EMBL/GenBank/DDBJ databases">
        <authorList>
            <person name="Gilroy R."/>
        </authorList>
    </citation>
    <scope>NUCLEOTIDE SEQUENCE</scope>
    <source>
        <strain evidence="1">1282</strain>
    </source>
</reference>
<dbReference type="SUPFAM" id="SSF53383">
    <property type="entry name" value="PLP-dependent transferases"/>
    <property type="match status" value="1"/>
</dbReference>
<evidence type="ECO:0000313" key="2">
    <source>
        <dbReference type="Proteomes" id="UP000823915"/>
    </source>
</evidence>
<dbReference type="InterPro" id="IPR015424">
    <property type="entry name" value="PyrdxlP-dep_Trfase"/>
</dbReference>
<dbReference type="InterPro" id="IPR015421">
    <property type="entry name" value="PyrdxlP-dep_Trfase_major"/>
</dbReference>
<dbReference type="Gene3D" id="3.40.640.10">
    <property type="entry name" value="Type I PLP-dependent aspartate aminotransferase-like (Major domain)"/>
    <property type="match status" value="1"/>
</dbReference>
<organism evidence="1 2">
    <name type="scientific">Candidatus Acutalibacter pullistercoris</name>
    <dbReference type="NCBI Taxonomy" id="2838418"/>
    <lineage>
        <taxon>Bacteria</taxon>
        <taxon>Bacillati</taxon>
        <taxon>Bacillota</taxon>
        <taxon>Clostridia</taxon>
        <taxon>Eubacteriales</taxon>
        <taxon>Acutalibacteraceae</taxon>
        <taxon>Acutalibacter</taxon>
    </lineage>
</organism>
<gene>
    <name evidence="1" type="ORF">H9838_00980</name>
</gene>
<dbReference type="Proteomes" id="UP000823915">
    <property type="component" value="Unassembled WGS sequence"/>
</dbReference>
<reference evidence="1" key="1">
    <citation type="journal article" date="2021" name="PeerJ">
        <title>Extensive microbial diversity within the chicken gut microbiome revealed by metagenomics and culture.</title>
        <authorList>
            <person name="Gilroy R."/>
            <person name="Ravi A."/>
            <person name="Getino M."/>
            <person name="Pursley I."/>
            <person name="Horton D.L."/>
            <person name="Alikhan N.F."/>
            <person name="Baker D."/>
            <person name="Gharbi K."/>
            <person name="Hall N."/>
            <person name="Watson M."/>
            <person name="Adriaenssens E.M."/>
            <person name="Foster-Nyarko E."/>
            <person name="Jarju S."/>
            <person name="Secka A."/>
            <person name="Antonio M."/>
            <person name="Oren A."/>
            <person name="Chaudhuri R.R."/>
            <person name="La Ragione R."/>
            <person name="Hildebrand F."/>
            <person name="Pallen M.J."/>
        </authorList>
    </citation>
    <scope>NUCLEOTIDE SEQUENCE</scope>
    <source>
        <strain evidence="1">1282</strain>
    </source>
</reference>
<dbReference type="InterPro" id="IPR009651">
    <property type="entry name" value="Met_g_lyase_put"/>
</dbReference>
<dbReference type="AlphaFoldDB" id="A0A9D1YAT7"/>
<protein>
    <submittedName>
        <fullName evidence="1">Methionine gamma-lyase family protein</fullName>
    </submittedName>
</protein>